<dbReference type="EMBL" id="JARQBZ010000031">
    <property type="protein sequence ID" value="MDT2834967.1"/>
    <property type="molecule type" value="Genomic_DNA"/>
</dbReference>
<dbReference type="Pfam" id="PF00005">
    <property type="entry name" value="ABC_tran"/>
    <property type="match status" value="1"/>
</dbReference>
<dbReference type="InterPro" id="IPR027417">
    <property type="entry name" value="P-loop_NTPase"/>
</dbReference>
<dbReference type="InterPro" id="IPR003439">
    <property type="entry name" value="ABC_transporter-like_ATP-bd"/>
</dbReference>
<accession>A0AAW8U9G5</accession>
<evidence type="ECO:0000256" key="1">
    <source>
        <dbReference type="ARBA" id="ARBA00022448"/>
    </source>
</evidence>
<dbReference type="PANTHER" id="PTHR42711">
    <property type="entry name" value="ABC TRANSPORTER ATP-BINDING PROTEIN"/>
    <property type="match status" value="1"/>
</dbReference>
<name>A0AAW8U9G5_9ENTE</name>
<proteinExistence type="predicted"/>
<dbReference type="InterPro" id="IPR050763">
    <property type="entry name" value="ABC_transporter_ATP-binding"/>
</dbReference>
<keyword evidence="3 5" id="KW-0067">ATP-binding</keyword>
<dbReference type="PANTHER" id="PTHR42711:SF17">
    <property type="entry name" value="ABC TRANSPORTER ATP-BINDING PROTEIN"/>
    <property type="match status" value="1"/>
</dbReference>
<gene>
    <name evidence="5" type="ORF">P7H70_13050</name>
</gene>
<dbReference type="AlphaFoldDB" id="A0AAW8U9G5"/>
<dbReference type="GO" id="GO:0005524">
    <property type="term" value="F:ATP binding"/>
    <property type="evidence" value="ECO:0007669"/>
    <property type="project" value="UniProtKB-KW"/>
</dbReference>
<sequence length="304" mass="34653">MKPVLELKEISKKFKKKEVLSTVSFSIEKGECVALLGKNGAGKSTLLNIILNLFYPTSGEITVNETKREIGFLSQKTQFPDDITIQEMLDFISSFSEKPLTSVEIEKVLGFSKEKYNQLVYTCSGGEQRLFDMCLAIMNRPKLLIIDEPTSGMDTSTRQHFWQIVKTLKEAGTTILFTTHYIEEVDYCADRVILLDRGIIRADNTPYHLRTLNKKKEVSIEKKVYQQFEEELEKIIVTNELLVTTKNDVLTLVFKNEQTRTIITELLQIGLPFDNVEITNTSLLETIFESGIDDERSELSVSAN</sequence>
<protein>
    <submittedName>
        <fullName evidence="5">ABC transporter ATP-binding protein</fullName>
    </submittedName>
</protein>
<evidence type="ECO:0000259" key="4">
    <source>
        <dbReference type="PROSITE" id="PS50893"/>
    </source>
</evidence>
<dbReference type="PROSITE" id="PS00211">
    <property type="entry name" value="ABC_TRANSPORTER_1"/>
    <property type="match status" value="1"/>
</dbReference>
<dbReference type="Gene3D" id="3.40.50.300">
    <property type="entry name" value="P-loop containing nucleotide triphosphate hydrolases"/>
    <property type="match status" value="1"/>
</dbReference>
<evidence type="ECO:0000256" key="3">
    <source>
        <dbReference type="ARBA" id="ARBA00022840"/>
    </source>
</evidence>
<dbReference type="InterPro" id="IPR017871">
    <property type="entry name" value="ABC_transporter-like_CS"/>
</dbReference>
<dbReference type="CDD" id="cd03230">
    <property type="entry name" value="ABC_DR_subfamily_A"/>
    <property type="match status" value="1"/>
</dbReference>
<comment type="caution">
    <text evidence="5">The sequence shown here is derived from an EMBL/GenBank/DDBJ whole genome shotgun (WGS) entry which is preliminary data.</text>
</comment>
<keyword evidence="2" id="KW-0547">Nucleotide-binding</keyword>
<feature type="domain" description="ABC transporter" evidence="4">
    <location>
        <begin position="5"/>
        <end position="222"/>
    </location>
</feature>
<dbReference type="SUPFAM" id="SSF52540">
    <property type="entry name" value="P-loop containing nucleoside triphosphate hydrolases"/>
    <property type="match status" value="1"/>
</dbReference>
<evidence type="ECO:0000313" key="5">
    <source>
        <dbReference type="EMBL" id="MDT2834967.1"/>
    </source>
</evidence>
<dbReference type="PROSITE" id="PS50893">
    <property type="entry name" value="ABC_TRANSPORTER_2"/>
    <property type="match status" value="1"/>
</dbReference>
<keyword evidence="1" id="KW-0813">Transport</keyword>
<dbReference type="RefSeq" id="WP_311985642.1">
    <property type="nucleotide sequence ID" value="NZ_JARQBZ010000031.1"/>
</dbReference>
<dbReference type="Proteomes" id="UP001268577">
    <property type="component" value="Unassembled WGS sequence"/>
</dbReference>
<dbReference type="InterPro" id="IPR003593">
    <property type="entry name" value="AAA+_ATPase"/>
</dbReference>
<organism evidence="5 6">
    <name type="scientific">Vagococcus carniphilus</name>
    <dbReference type="NCBI Taxonomy" id="218144"/>
    <lineage>
        <taxon>Bacteria</taxon>
        <taxon>Bacillati</taxon>
        <taxon>Bacillota</taxon>
        <taxon>Bacilli</taxon>
        <taxon>Lactobacillales</taxon>
        <taxon>Enterococcaceae</taxon>
        <taxon>Vagococcus</taxon>
    </lineage>
</organism>
<reference evidence="5" key="1">
    <citation type="submission" date="2023-03" db="EMBL/GenBank/DDBJ databases">
        <authorList>
            <person name="Shen W."/>
            <person name="Cai J."/>
        </authorList>
    </citation>
    <scope>NUCLEOTIDE SEQUENCE</scope>
    <source>
        <strain evidence="5">P96-3</strain>
    </source>
</reference>
<dbReference type="GO" id="GO:0016887">
    <property type="term" value="F:ATP hydrolysis activity"/>
    <property type="evidence" value="ECO:0007669"/>
    <property type="project" value="InterPro"/>
</dbReference>
<dbReference type="SMART" id="SM00382">
    <property type="entry name" value="AAA"/>
    <property type="match status" value="1"/>
</dbReference>
<evidence type="ECO:0000256" key="2">
    <source>
        <dbReference type="ARBA" id="ARBA00022741"/>
    </source>
</evidence>
<evidence type="ECO:0000313" key="6">
    <source>
        <dbReference type="Proteomes" id="UP001268577"/>
    </source>
</evidence>